<organism evidence="2 3">
    <name type="scientific">Nonomuraea longispora</name>
    <dbReference type="NCBI Taxonomy" id="1848320"/>
    <lineage>
        <taxon>Bacteria</taxon>
        <taxon>Bacillati</taxon>
        <taxon>Actinomycetota</taxon>
        <taxon>Actinomycetes</taxon>
        <taxon>Streptosporangiales</taxon>
        <taxon>Streptosporangiaceae</taxon>
        <taxon>Nonomuraea</taxon>
    </lineage>
</organism>
<proteinExistence type="predicted"/>
<dbReference type="AlphaFoldDB" id="A0A4R4NTT0"/>
<gene>
    <name evidence="2" type="ORF">E1267_00290</name>
</gene>
<comment type="caution">
    <text evidence="2">The sequence shown here is derived from an EMBL/GenBank/DDBJ whole genome shotgun (WGS) entry which is preliminary data.</text>
</comment>
<evidence type="ECO:0000256" key="1">
    <source>
        <dbReference type="SAM" id="MobiDB-lite"/>
    </source>
</evidence>
<dbReference type="Pfam" id="PF19817">
    <property type="entry name" value="DUF6300"/>
    <property type="match status" value="1"/>
</dbReference>
<accession>A0A4R4NTT0</accession>
<dbReference type="EMBL" id="SMJZ01000001">
    <property type="protein sequence ID" value="TDC11423.1"/>
    <property type="molecule type" value="Genomic_DNA"/>
</dbReference>
<protein>
    <submittedName>
        <fullName evidence="2">Uncharacterized protein</fullName>
    </submittedName>
</protein>
<reference evidence="2 3" key="1">
    <citation type="submission" date="2019-02" db="EMBL/GenBank/DDBJ databases">
        <title>Draft genome sequences of novel Actinobacteria.</title>
        <authorList>
            <person name="Sahin N."/>
            <person name="Ay H."/>
            <person name="Saygin H."/>
        </authorList>
    </citation>
    <scope>NUCLEOTIDE SEQUENCE [LARGE SCALE GENOMIC DNA]</scope>
    <source>
        <strain evidence="2 3">KC201</strain>
    </source>
</reference>
<dbReference type="Proteomes" id="UP000295157">
    <property type="component" value="Unassembled WGS sequence"/>
</dbReference>
<feature type="region of interest" description="Disordered" evidence="1">
    <location>
        <begin position="80"/>
        <end position="99"/>
    </location>
</feature>
<sequence>MCPRCRGEALLWARVPYGWTNREGGRVEGRSGVVLCPACDARAPGAAALITWFHVHGRADDEDEEFVRLLVRWATGVSVPPLDEHAPEAENERWQRGDL</sequence>
<name>A0A4R4NTT0_9ACTN</name>
<dbReference type="InterPro" id="IPR046267">
    <property type="entry name" value="DUF6300"/>
</dbReference>
<evidence type="ECO:0000313" key="3">
    <source>
        <dbReference type="Proteomes" id="UP000295157"/>
    </source>
</evidence>
<feature type="compositionally biased region" description="Basic and acidic residues" evidence="1">
    <location>
        <begin position="82"/>
        <end position="99"/>
    </location>
</feature>
<evidence type="ECO:0000313" key="2">
    <source>
        <dbReference type="EMBL" id="TDC11423.1"/>
    </source>
</evidence>
<dbReference type="OrthoDB" id="3538861at2"/>
<keyword evidence="3" id="KW-1185">Reference proteome</keyword>